<reference evidence="1" key="1">
    <citation type="submission" date="2019-03" db="EMBL/GenBank/DDBJ databases">
        <title>Candidatus Syntrophosphaera thermopropionivorans: a novel player in syntrophic propionate oxidation during anaerobic digestion.</title>
        <authorList>
            <person name="Dyksma S."/>
        </authorList>
    </citation>
    <scope>NUCLEOTIDE SEQUENCE</scope>
    <source>
        <strain evidence="1">W5</strain>
    </source>
</reference>
<accession>A0AC61QK61</accession>
<keyword evidence="2" id="KW-1185">Reference proteome</keyword>
<proteinExistence type="predicted"/>
<protein>
    <submittedName>
        <fullName evidence="1">DUF3147 family protein</fullName>
    </submittedName>
</protein>
<dbReference type="Proteomes" id="UP000294588">
    <property type="component" value="Unassembled WGS sequence"/>
</dbReference>
<organism evidence="1 2">
    <name type="scientific">Candidatus Syntrophosphaera thermopropionivorans</name>
    <dbReference type="NCBI Taxonomy" id="2593015"/>
    <lineage>
        <taxon>Bacteria</taxon>
        <taxon>Pseudomonadati</taxon>
        <taxon>Candidatus Cloacimonadota</taxon>
        <taxon>Candidatus Cloacimonadia</taxon>
        <taxon>Candidatus Cloacimonadales</taxon>
        <taxon>Candidatus Cloacimonadaceae</taxon>
        <taxon>Candidatus Syntrophosphaera</taxon>
    </lineage>
</organism>
<evidence type="ECO:0000313" key="1">
    <source>
        <dbReference type="EMBL" id="TDF73831.1"/>
    </source>
</evidence>
<dbReference type="EMBL" id="SMOG01000003">
    <property type="protein sequence ID" value="TDF73831.1"/>
    <property type="molecule type" value="Genomic_DNA"/>
</dbReference>
<evidence type="ECO:0000313" key="2">
    <source>
        <dbReference type="Proteomes" id="UP000294588"/>
    </source>
</evidence>
<sequence>MMYYLLKVIISAGLIVLISEVSKRSSFIGAIFASIPLISFLAILWMYFETKDTGKIAELSIDIFWLVLPSLLFFILFPILLKRNWNFFLSFFLSTAVMVAGYFLMTWLMKSR</sequence>
<name>A0AC61QK61_9BACT</name>
<comment type="caution">
    <text evidence="1">The sequence shown here is derived from an EMBL/GenBank/DDBJ whole genome shotgun (WGS) entry which is preliminary data.</text>
</comment>
<gene>
    <name evidence="1" type="ORF">E0946_02105</name>
</gene>